<dbReference type="PROSITE" id="PS50280">
    <property type="entry name" value="SET"/>
    <property type="match status" value="1"/>
</dbReference>
<dbReference type="PANTHER" id="PTHR47250">
    <property type="entry name" value="HISTONE-LYSINE N-METHYLTRANSFERASE SET-6"/>
    <property type="match status" value="1"/>
</dbReference>
<feature type="region of interest" description="Disordered" evidence="1">
    <location>
        <begin position="88"/>
        <end position="135"/>
    </location>
</feature>
<dbReference type="Pfam" id="PF00856">
    <property type="entry name" value="SET"/>
    <property type="match status" value="1"/>
</dbReference>
<accession>A0A2B7XRA5</accession>
<feature type="domain" description="SET" evidence="2">
    <location>
        <begin position="476"/>
        <end position="582"/>
    </location>
</feature>
<dbReference type="AlphaFoldDB" id="A0A2B7XRA5"/>
<comment type="caution">
    <text evidence="3">The sequence shown here is derived from an EMBL/GenBank/DDBJ whole genome shotgun (WGS) entry which is preliminary data.</text>
</comment>
<dbReference type="SMART" id="SM00317">
    <property type="entry name" value="SET"/>
    <property type="match status" value="1"/>
</dbReference>
<sequence length="610" mass="67821">MESDCIPPSLVAHPQLLELSRLLGNDIASGLNEALSRAPTTSSTPSNVFLRLEGSLCTSPDAAVSPASDPTGGKLFLGYIDLGRLATAGGQHQSRPADDTVHHGSISNTDTFLDHPLTPESSSHPESDEDDSRKRRKVVGGLRLRSAIGPIVPSTCVSTHCNGSGNVSDKARSKISSRQVCSANRFPQRKPPQEPVIPALEPTSGEKLISGIWRQIFSGAQDSTINVHGIVDRETFRTINAICLKYSSLSQSARVVEMIVQAYWVECYEARITALKLERPSKSTTEVRMDAVKEACSIFQWKEKELRNKLAIWRGYREIKEAGGWVSLIFASSGVYRFCKYRTGFDEAFISRLQSLRPSFEVAADTLHPEWRQLLEVIGQKSLLRYTGHPHEWVITNTEIPLPLSATYPHIPGDFTYQFIDESILDRDIFGADDPRRVPDMDPHTCQECAQYQSDNVQLNRCMCFPSLYGNPRSPPPVQIFQTANGKNNGVVTRYALERGTAIGEFVGCITSGIEGVDVMIAGSPTRQYQIYQGQMGNFTRFVNHSCRPNCQFQRFYWLGMERIIIVSRGVPAGTELTVDYSSHYWEQLEKRCLCGEACCRYSRSSSSSA</sequence>
<dbReference type="EMBL" id="PDNB01000072">
    <property type="protein sequence ID" value="PGH11479.1"/>
    <property type="molecule type" value="Genomic_DNA"/>
</dbReference>
<protein>
    <recommendedName>
        <fullName evidence="2">SET domain-containing protein</fullName>
    </recommendedName>
</protein>
<dbReference type="InterPro" id="IPR053105">
    <property type="entry name" value="Class_V-like_SAM-MTase"/>
</dbReference>
<gene>
    <name evidence="3" type="ORF">AJ79_04854</name>
</gene>
<dbReference type="InterPro" id="IPR046341">
    <property type="entry name" value="SET_dom_sf"/>
</dbReference>
<keyword evidence="4" id="KW-1185">Reference proteome</keyword>
<dbReference type="OrthoDB" id="308383at2759"/>
<evidence type="ECO:0000259" key="2">
    <source>
        <dbReference type="PROSITE" id="PS50280"/>
    </source>
</evidence>
<evidence type="ECO:0000313" key="3">
    <source>
        <dbReference type="EMBL" id="PGH11479.1"/>
    </source>
</evidence>
<dbReference type="PANTHER" id="PTHR47250:SF3">
    <property type="entry name" value="HISTONE-LYSINE N-METHYLTRANSFERASE SET-6"/>
    <property type="match status" value="1"/>
</dbReference>
<dbReference type="STRING" id="1447875.A0A2B7XRA5"/>
<reference evidence="3 4" key="1">
    <citation type="submission" date="2017-10" db="EMBL/GenBank/DDBJ databases">
        <title>Comparative genomics in systemic dimorphic fungi from Ajellomycetaceae.</title>
        <authorList>
            <person name="Munoz J.F."/>
            <person name="Mcewen J.G."/>
            <person name="Clay O.K."/>
            <person name="Cuomo C.A."/>
        </authorList>
    </citation>
    <scope>NUCLEOTIDE SEQUENCE [LARGE SCALE GENOMIC DNA]</scope>
    <source>
        <strain evidence="3 4">UAMH5409</strain>
    </source>
</reference>
<evidence type="ECO:0000256" key="1">
    <source>
        <dbReference type="SAM" id="MobiDB-lite"/>
    </source>
</evidence>
<name>A0A2B7XRA5_9EURO</name>
<dbReference type="Gene3D" id="2.170.270.10">
    <property type="entry name" value="SET domain"/>
    <property type="match status" value="1"/>
</dbReference>
<dbReference type="Proteomes" id="UP000223968">
    <property type="component" value="Unassembled WGS sequence"/>
</dbReference>
<evidence type="ECO:0000313" key="4">
    <source>
        <dbReference type="Proteomes" id="UP000223968"/>
    </source>
</evidence>
<organism evidence="3 4">
    <name type="scientific">Helicocarpus griseus UAMH5409</name>
    <dbReference type="NCBI Taxonomy" id="1447875"/>
    <lineage>
        <taxon>Eukaryota</taxon>
        <taxon>Fungi</taxon>
        <taxon>Dikarya</taxon>
        <taxon>Ascomycota</taxon>
        <taxon>Pezizomycotina</taxon>
        <taxon>Eurotiomycetes</taxon>
        <taxon>Eurotiomycetidae</taxon>
        <taxon>Onygenales</taxon>
        <taxon>Ajellomycetaceae</taxon>
        <taxon>Helicocarpus</taxon>
    </lineage>
</organism>
<dbReference type="InterPro" id="IPR001214">
    <property type="entry name" value="SET_dom"/>
</dbReference>
<proteinExistence type="predicted"/>
<dbReference type="SUPFAM" id="SSF82199">
    <property type="entry name" value="SET domain"/>
    <property type="match status" value="1"/>
</dbReference>